<evidence type="ECO:0000256" key="1">
    <source>
        <dbReference type="SAM" id="Phobius"/>
    </source>
</evidence>
<evidence type="ECO:0000313" key="3">
    <source>
        <dbReference type="Proteomes" id="UP000625527"/>
    </source>
</evidence>
<comment type="caution">
    <text evidence="2">The sequence shown here is derived from an EMBL/GenBank/DDBJ whole genome shotgun (WGS) entry which is preliminary data.</text>
</comment>
<sequence length="245" mass="26062">MNQDAMDALRAADPARSARLDAVDPGAFDALREGIMMSERSTKQVRRRMLRGTMLVGGLGLVLAGGGAAYASGVLGSVAGDAFSARVIETLVDQEPEASPSVSGPVDWVQRPCPTGTDEDIDRMESYWRQADFKIGGTTHGAHSVDGTCSWSFVEAETAAAIAMRVAEEDAGPPYDRTLTSVEASEGGGRCIGRDEALALVEGLLGPDYELSPTALETGDRFECTLWEMRVEDVQIVVYSPATLD</sequence>
<evidence type="ECO:0000313" key="2">
    <source>
        <dbReference type="EMBL" id="MBE1874664.1"/>
    </source>
</evidence>
<evidence type="ECO:0008006" key="4">
    <source>
        <dbReference type="Google" id="ProtNLM"/>
    </source>
</evidence>
<keyword evidence="1" id="KW-0812">Transmembrane</keyword>
<keyword evidence="3" id="KW-1185">Reference proteome</keyword>
<proteinExistence type="predicted"/>
<keyword evidence="1" id="KW-0472">Membrane</keyword>
<name>A0ABR9MTH0_9MICO</name>
<reference evidence="2 3" key="1">
    <citation type="submission" date="2020-10" db="EMBL/GenBank/DDBJ databases">
        <title>Myceligenerans pegani sp. nov., an endophytic actinomycete isolated from Peganum harmala L. in Xinjiang, China.</title>
        <authorList>
            <person name="Xin L."/>
        </authorList>
    </citation>
    <scope>NUCLEOTIDE SEQUENCE [LARGE SCALE GENOMIC DNA]</scope>
    <source>
        <strain evidence="2 3">TRM65318</strain>
    </source>
</reference>
<dbReference type="Proteomes" id="UP000625527">
    <property type="component" value="Unassembled WGS sequence"/>
</dbReference>
<organism evidence="2 3">
    <name type="scientific">Myceligenerans pegani</name>
    <dbReference type="NCBI Taxonomy" id="2776917"/>
    <lineage>
        <taxon>Bacteria</taxon>
        <taxon>Bacillati</taxon>
        <taxon>Actinomycetota</taxon>
        <taxon>Actinomycetes</taxon>
        <taxon>Micrococcales</taxon>
        <taxon>Promicromonosporaceae</taxon>
        <taxon>Myceligenerans</taxon>
    </lineage>
</organism>
<dbReference type="EMBL" id="JADAQT010000044">
    <property type="protein sequence ID" value="MBE1874664.1"/>
    <property type="molecule type" value="Genomic_DNA"/>
</dbReference>
<keyword evidence="1" id="KW-1133">Transmembrane helix</keyword>
<feature type="transmembrane region" description="Helical" evidence="1">
    <location>
        <begin position="49"/>
        <end position="71"/>
    </location>
</feature>
<dbReference type="RefSeq" id="WP_192861227.1">
    <property type="nucleotide sequence ID" value="NZ_JADAQT010000044.1"/>
</dbReference>
<accession>A0ABR9MTH0</accession>
<protein>
    <recommendedName>
        <fullName evidence="4">Septum formation-related domain-containing protein</fullName>
    </recommendedName>
</protein>
<gene>
    <name evidence="2" type="ORF">IHE71_02945</name>
</gene>